<evidence type="ECO:0000256" key="2">
    <source>
        <dbReference type="ARBA" id="ARBA00022692"/>
    </source>
</evidence>
<dbReference type="InterPro" id="IPR036640">
    <property type="entry name" value="ABC1_TM_sf"/>
</dbReference>
<dbReference type="InterPro" id="IPR017871">
    <property type="entry name" value="ABC_transporter-like_CS"/>
</dbReference>
<feature type="transmembrane region" description="Helical" evidence="7">
    <location>
        <begin position="28"/>
        <end position="52"/>
    </location>
</feature>
<reference evidence="10 11" key="1">
    <citation type="submission" date="2020-02" db="EMBL/GenBank/DDBJ databases">
        <title>Genome assembly of a novel Clostridium senegalense strain.</title>
        <authorList>
            <person name="Gupta T.B."/>
            <person name="Jauregui R."/>
            <person name="Maclean P."/>
            <person name="Nawarathana A."/>
            <person name="Brightwell G."/>
        </authorList>
    </citation>
    <scope>NUCLEOTIDE SEQUENCE [LARGE SCALE GENOMIC DNA]</scope>
    <source>
        <strain evidence="10 11">AGRFS4</strain>
    </source>
</reference>
<evidence type="ECO:0000259" key="9">
    <source>
        <dbReference type="PROSITE" id="PS50929"/>
    </source>
</evidence>
<gene>
    <name evidence="10" type="ORF">G3M99_09765</name>
</gene>
<evidence type="ECO:0000313" key="11">
    <source>
        <dbReference type="Proteomes" id="UP000481872"/>
    </source>
</evidence>
<dbReference type="Gene3D" id="3.40.50.300">
    <property type="entry name" value="P-loop containing nucleotide triphosphate hydrolases"/>
    <property type="match status" value="1"/>
</dbReference>
<evidence type="ECO:0000256" key="6">
    <source>
        <dbReference type="ARBA" id="ARBA00023136"/>
    </source>
</evidence>
<feature type="domain" description="ABC transmembrane type-1" evidence="9">
    <location>
        <begin position="29"/>
        <end position="310"/>
    </location>
</feature>
<dbReference type="GO" id="GO:0016887">
    <property type="term" value="F:ATP hydrolysis activity"/>
    <property type="evidence" value="ECO:0007669"/>
    <property type="project" value="InterPro"/>
</dbReference>
<dbReference type="PROSITE" id="PS50893">
    <property type="entry name" value="ABC_TRANSPORTER_2"/>
    <property type="match status" value="1"/>
</dbReference>
<dbReference type="SUPFAM" id="SSF90123">
    <property type="entry name" value="ABC transporter transmembrane region"/>
    <property type="match status" value="1"/>
</dbReference>
<dbReference type="InterPro" id="IPR003593">
    <property type="entry name" value="AAA+_ATPase"/>
</dbReference>
<dbReference type="SMART" id="SM00382">
    <property type="entry name" value="AAA"/>
    <property type="match status" value="1"/>
</dbReference>
<dbReference type="Proteomes" id="UP000481872">
    <property type="component" value="Unassembled WGS sequence"/>
</dbReference>
<sequence length="587" mass="66288">MKLKNLDKNDINLLKKAFVYSNPYRNSLIILFLSIVAIILLGLISPYMYGLIISAIAKNEGKNIFKYISILIVTSCVQLVVSYFQLVQETYINSNIVKNLQNDMYKKIINFPIKAFDEIPIGEFISRLQNDCFTLTNIITGDFIGVIIDVLNGLIIGVIVFSINITLGIIVMVAFPISYYVFLYFGKKLKNKSRELKKIGDVYISNINQSFSGIREIRALGLKKYNLTQFNNITEKIKVKDIEMAKLNAKSQNISLVINIGTSMAVIGIGSWFVLKNKLSLELFIAFIAYSKQFSAALMNVTRMNSKIQQGLASLERIFSLMDNFNYKIQKFGQVKLNTVEGNINFENVIFSYDDINTVIDNITFKTEPNKKLAIVGKSGSGKSTILSLILRLYDYDNGDIKIDGISIKELDENSITTNISIVRQEPFLFNMSIKENIKIGILNCTEDEIYNACKLAYIHDFIMSLPNQYDSIVGENGVNLSGGQKQRLAIARAIIKKSKILLFDEATSSLDNQSQQFIKKTIDVLSENRTIIIVAHRLSTIIDCDEIIVLSNGRVVGCGNHKQLINENIYYKKLYDDEIKNINAIT</sequence>
<feature type="transmembrane region" description="Helical" evidence="7">
    <location>
        <begin position="154"/>
        <end position="185"/>
    </location>
</feature>
<organism evidence="10 11">
    <name type="scientific">Clostridium senegalense</name>
    <dbReference type="NCBI Taxonomy" id="1465809"/>
    <lineage>
        <taxon>Bacteria</taxon>
        <taxon>Bacillati</taxon>
        <taxon>Bacillota</taxon>
        <taxon>Clostridia</taxon>
        <taxon>Eubacteriales</taxon>
        <taxon>Clostridiaceae</taxon>
        <taxon>Clostridium</taxon>
    </lineage>
</organism>
<feature type="transmembrane region" description="Helical" evidence="7">
    <location>
        <begin position="64"/>
        <end position="84"/>
    </location>
</feature>
<dbReference type="Pfam" id="PF00664">
    <property type="entry name" value="ABC_membrane"/>
    <property type="match status" value="1"/>
</dbReference>
<protein>
    <submittedName>
        <fullName evidence="10">ABC transporter ATP-binding protein</fullName>
    </submittedName>
</protein>
<dbReference type="PANTHER" id="PTHR43394">
    <property type="entry name" value="ATP-DEPENDENT PERMEASE MDL1, MITOCHONDRIAL"/>
    <property type="match status" value="1"/>
</dbReference>
<dbReference type="PROSITE" id="PS00211">
    <property type="entry name" value="ABC_TRANSPORTER_1"/>
    <property type="match status" value="1"/>
</dbReference>
<keyword evidence="2 7" id="KW-0812">Transmembrane</keyword>
<dbReference type="AlphaFoldDB" id="A0A6M0H343"/>
<evidence type="ECO:0000256" key="1">
    <source>
        <dbReference type="ARBA" id="ARBA00004651"/>
    </source>
</evidence>
<dbReference type="SUPFAM" id="SSF52540">
    <property type="entry name" value="P-loop containing nucleoside triphosphate hydrolases"/>
    <property type="match status" value="1"/>
</dbReference>
<dbReference type="RefSeq" id="WP_199870025.1">
    <property type="nucleotide sequence ID" value="NZ_JAAGPU010000016.1"/>
</dbReference>
<dbReference type="GO" id="GO:0005524">
    <property type="term" value="F:ATP binding"/>
    <property type="evidence" value="ECO:0007669"/>
    <property type="project" value="UniProtKB-KW"/>
</dbReference>
<dbReference type="CDD" id="cd07346">
    <property type="entry name" value="ABC_6TM_exporters"/>
    <property type="match status" value="1"/>
</dbReference>
<dbReference type="PANTHER" id="PTHR43394:SF1">
    <property type="entry name" value="ATP-BINDING CASSETTE SUB-FAMILY B MEMBER 10, MITOCHONDRIAL"/>
    <property type="match status" value="1"/>
</dbReference>
<keyword evidence="6 7" id="KW-0472">Membrane</keyword>
<proteinExistence type="predicted"/>
<keyword evidence="5 7" id="KW-1133">Transmembrane helix</keyword>
<keyword evidence="11" id="KW-1185">Reference proteome</keyword>
<evidence type="ECO:0000313" key="10">
    <source>
        <dbReference type="EMBL" id="NEU05135.1"/>
    </source>
</evidence>
<evidence type="ECO:0000256" key="3">
    <source>
        <dbReference type="ARBA" id="ARBA00022741"/>
    </source>
</evidence>
<dbReference type="InterPro" id="IPR003439">
    <property type="entry name" value="ABC_transporter-like_ATP-bd"/>
</dbReference>
<feature type="domain" description="ABC transporter" evidence="8">
    <location>
        <begin position="344"/>
        <end position="578"/>
    </location>
</feature>
<dbReference type="Pfam" id="PF00005">
    <property type="entry name" value="ABC_tran"/>
    <property type="match status" value="1"/>
</dbReference>
<dbReference type="InterPro" id="IPR027417">
    <property type="entry name" value="P-loop_NTPase"/>
</dbReference>
<evidence type="ECO:0000256" key="4">
    <source>
        <dbReference type="ARBA" id="ARBA00022840"/>
    </source>
</evidence>
<dbReference type="InterPro" id="IPR011527">
    <property type="entry name" value="ABC1_TM_dom"/>
</dbReference>
<dbReference type="PROSITE" id="PS50929">
    <property type="entry name" value="ABC_TM1F"/>
    <property type="match status" value="1"/>
</dbReference>
<evidence type="ECO:0000256" key="7">
    <source>
        <dbReference type="SAM" id="Phobius"/>
    </source>
</evidence>
<dbReference type="FunFam" id="3.40.50.300:FF:000218">
    <property type="entry name" value="Multidrug ABC transporter ATP-binding protein"/>
    <property type="match status" value="1"/>
</dbReference>
<evidence type="ECO:0000259" key="8">
    <source>
        <dbReference type="PROSITE" id="PS50893"/>
    </source>
</evidence>
<evidence type="ECO:0000256" key="5">
    <source>
        <dbReference type="ARBA" id="ARBA00022989"/>
    </source>
</evidence>
<accession>A0A6M0H343</accession>
<comment type="subcellular location">
    <subcellularLocation>
        <location evidence="1">Cell membrane</location>
        <topology evidence="1">Multi-pass membrane protein</topology>
    </subcellularLocation>
</comment>
<dbReference type="EMBL" id="JAAGPU010000016">
    <property type="protein sequence ID" value="NEU05135.1"/>
    <property type="molecule type" value="Genomic_DNA"/>
</dbReference>
<dbReference type="GO" id="GO:0015421">
    <property type="term" value="F:ABC-type oligopeptide transporter activity"/>
    <property type="evidence" value="ECO:0007669"/>
    <property type="project" value="TreeGrafter"/>
</dbReference>
<name>A0A6M0H343_9CLOT</name>
<dbReference type="InterPro" id="IPR039421">
    <property type="entry name" value="Type_1_exporter"/>
</dbReference>
<dbReference type="Gene3D" id="1.20.1560.10">
    <property type="entry name" value="ABC transporter type 1, transmembrane domain"/>
    <property type="match status" value="1"/>
</dbReference>
<keyword evidence="3" id="KW-0547">Nucleotide-binding</keyword>
<dbReference type="GO" id="GO:0005886">
    <property type="term" value="C:plasma membrane"/>
    <property type="evidence" value="ECO:0007669"/>
    <property type="project" value="UniProtKB-SubCell"/>
</dbReference>
<feature type="transmembrane region" description="Helical" evidence="7">
    <location>
        <begin position="254"/>
        <end position="275"/>
    </location>
</feature>
<keyword evidence="4 10" id="KW-0067">ATP-binding</keyword>
<comment type="caution">
    <text evidence="10">The sequence shown here is derived from an EMBL/GenBank/DDBJ whole genome shotgun (WGS) entry which is preliminary data.</text>
</comment>